<gene>
    <name evidence="2" type="ORF">JOF54_003836</name>
</gene>
<proteinExistence type="predicted"/>
<evidence type="ECO:0000313" key="3">
    <source>
        <dbReference type="Proteomes" id="UP000758168"/>
    </source>
</evidence>
<name>A0ABS4ZCW6_9ACTN</name>
<accession>A0ABS4ZCW6</accession>
<dbReference type="Proteomes" id="UP000758168">
    <property type="component" value="Unassembled WGS sequence"/>
</dbReference>
<organism evidence="2 3">
    <name type="scientific">Microlunatus capsulatus</name>
    <dbReference type="NCBI Taxonomy" id="99117"/>
    <lineage>
        <taxon>Bacteria</taxon>
        <taxon>Bacillati</taxon>
        <taxon>Actinomycetota</taxon>
        <taxon>Actinomycetes</taxon>
        <taxon>Propionibacteriales</taxon>
        <taxon>Propionibacteriaceae</taxon>
        <taxon>Microlunatus</taxon>
    </lineage>
</organism>
<dbReference type="Pfam" id="PF00583">
    <property type="entry name" value="Acetyltransf_1"/>
    <property type="match status" value="1"/>
</dbReference>
<evidence type="ECO:0000313" key="2">
    <source>
        <dbReference type="EMBL" id="MBP2418914.1"/>
    </source>
</evidence>
<feature type="domain" description="N-acetyltransferase" evidence="1">
    <location>
        <begin position="20"/>
        <end position="166"/>
    </location>
</feature>
<comment type="caution">
    <text evidence="2">The sequence shown here is derived from an EMBL/GenBank/DDBJ whole genome shotgun (WGS) entry which is preliminary data.</text>
</comment>
<dbReference type="SUPFAM" id="SSF55729">
    <property type="entry name" value="Acyl-CoA N-acyltransferases (Nat)"/>
    <property type="match status" value="1"/>
</dbReference>
<dbReference type="EMBL" id="JAGIOB010000001">
    <property type="protein sequence ID" value="MBP2418914.1"/>
    <property type="molecule type" value="Genomic_DNA"/>
</dbReference>
<protein>
    <submittedName>
        <fullName evidence="2">Acetyltransferase</fullName>
    </submittedName>
</protein>
<dbReference type="InterPro" id="IPR000182">
    <property type="entry name" value="GNAT_dom"/>
</dbReference>
<keyword evidence="3" id="KW-1185">Reference proteome</keyword>
<dbReference type="PROSITE" id="PS51186">
    <property type="entry name" value="GNAT"/>
    <property type="match status" value="1"/>
</dbReference>
<dbReference type="RefSeq" id="WP_245358218.1">
    <property type="nucleotide sequence ID" value="NZ_BAAAMH010000011.1"/>
</dbReference>
<reference evidence="2 3" key="1">
    <citation type="submission" date="2021-03" db="EMBL/GenBank/DDBJ databases">
        <title>Sequencing the genomes of 1000 actinobacteria strains.</title>
        <authorList>
            <person name="Klenk H.-P."/>
        </authorList>
    </citation>
    <scope>NUCLEOTIDE SEQUENCE [LARGE SCALE GENOMIC DNA]</scope>
    <source>
        <strain evidence="2 3">DSM 12936</strain>
    </source>
</reference>
<sequence>MSQLEVAVRRAGPHEMGILERLWLMFRHDLSEFRGVLPGPDGSFRSDRLRAAVEDPAWAAYLVWADDRPVGLALVRALDQPVRVLNGFFVVRGARRTGTGSRAVLQVLANHPGPWEVAFQADNAAAVQFWRRVASATSGDAWTEERRAVPGRPDLPPDVWISFSHQQTAAP</sequence>
<dbReference type="InterPro" id="IPR016181">
    <property type="entry name" value="Acyl_CoA_acyltransferase"/>
</dbReference>
<evidence type="ECO:0000259" key="1">
    <source>
        <dbReference type="PROSITE" id="PS51186"/>
    </source>
</evidence>
<dbReference type="Gene3D" id="3.40.630.30">
    <property type="match status" value="1"/>
</dbReference>